<evidence type="ECO:0000313" key="1">
    <source>
        <dbReference type="EMBL" id="NBH31961.1"/>
    </source>
</evidence>
<accession>A0AB36BLR5</accession>
<dbReference type="AlphaFoldDB" id="A0AB36BLR5"/>
<comment type="caution">
    <text evidence="1">The sequence shown here is derived from an EMBL/GenBank/DDBJ whole genome shotgun (WGS) entry which is preliminary data.</text>
</comment>
<protein>
    <submittedName>
        <fullName evidence="1">Uncharacterized protein</fullName>
    </submittedName>
</protein>
<gene>
    <name evidence="1" type="ORF">D3Z30_13635</name>
</gene>
<organism evidence="1 2">
    <name type="scientific">Staphylococcus warneri</name>
    <dbReference type="NCBI Taxonomy" id="1292"/>
    <lineage>
        <taxon>Bacteria</taxon>
        <taxon>Bacillati</taxon>
        <taxon>Bacillota</taxon>
        <taxon>Bacilli</taxon>
        <taxon>Bacillales</taxon>
        <taxon>Staphylococcaceae</taxon>
        <taxon>Staphylococcus</taxon>
    </lineage>
</organism>
<reference evidence="1 2" key="1">
    <citation type="submission" date="2018-08" db="EMBL/GenBank/DDBJ databases">
        <title>Murine metabolic-syndrome-specific gut microbial biobank.</title>
        <authorList>
            <person name="Liu C."/>
        </authorList>
    </citation>
    <scope>NUCLEOTIDE SEQUENCE [LARGE SCALE GENOMIC DNA]</scope>
    <source>
        <strain evidence="1 2">1XD21-27</strain>
    </source>
</reference>
<name>A0AB36BLR5_STAWA</name>
<dbReference type="Proteomes" id="UP000481807">
    <property type="component" value="Unassembled WGS sequence"/>
</dbReference>
<feature type="non-terminal residue" evidence="1">
    <location>
        <position position="1"/>
    </location>
</feature>
<sequence>PGVKIQQPIIQAFHLSTMQGHKSIVFLQITTHETDLTFTAQHKNGSRQHPTNLPGYAYLLQQATRLVL</sequence>
<proteinExistence type="predicted"/>
<evidence type="ECO:0000313" key="2">
    <source>
        <dbReference type="Proteomes" id="UP000481807"/>
    </source>
</evidence>
<dbReference type="EMBL" id="QXWP01000162">
    <property type="protein sequence ID" value="NBH31961.1"/>
    <property type="molecule type" value="Genomic_DNA"/>
</dbReference>